<dbReference type="InterPro" id="IPR009057">
    <property type="entry name" value="Homeodomain-like_sf"/>
</dbReference>
<sequence length="197" mass="21490">MVHSVAVIKNTRERIMAAALDLFAERGVLGTPVTSIEAAAGLSPGSGSFYRHFKDRQELLAAVVEREITRVAKLPVDPSTTDGTRASELAAQLCNDLAFLGELRRLIAILFWERGKAPDVAERVRSLMVERGVELGIAELLLTDPIDVVRADPSAASTVMMCAMVGYFLSMEYFGTPPAEVDPDRFTRTLARLLVRG</sequence>
<dbReference type="Proteomes" id="UP000295444">
    <property type="component" value="Unassembled WGS sequence"/>
</dbReference>
<proteinExistence type="predicted"/>
<dbReference type="AlphaFoldDB" id="A0A4R6SFF8"/>
<dbReference type="GO" id="GO:0003700">
    <property type="term" value="F:DNA-binding transcription factor activity"/>
    <property type="evidence" value="ECO:0007669"/>
    <property type="project" value="TreeGrafter"/>
</dbReference>
<evidence type="ECO:0000256" key="1">
    <source>
        <dbReference type="ARBA" id="ARBA00023015"/>
    </source>
</evidence>
<feature type="DNA-binding region" description="H-T-H motif" evidence="4">
    <location>
        <begin position="34"/>
        <end position="53"/>
    </location>
</feature>
<dbReference type="Pfam" id="PF00440">
    <property type="entry name" value="TetR_N"/>
    <property type="match status" value="1"/>
</dbReference>
<dbReference type="EMBL" id="SNXZ01000003">
    <property type="protein sequence ID" value="TDP97826.1"/>
    <property type="molecule type" value="Genomic_DNA"/>
</dbReference>
<gene>
    <name evidence="6" type="ORF">EV186_103803</name>
</gene>
<evidence type="ECO:0000256" key="2">
    <source>
        <dbReference type="ARBA" id="ARBA00023125"/>
    </source>
</evidence>
<evidence type="ECO:0000256" key="4">
    <source>
        <dbReference type="PROSITE-ProRule" id="PRU00335"/>
    </source>
</evidence>
<evidence type="ECO:0000256" key="3">
    <source>
        <dbReference type="ARBA" id="ARBA00023163"/>
    </source>
</evidence>
<protein>
    <submittedName>
        <fullName evidence="6">TetR family transcriptional regulator</fullName>
    </submittedName>
</protein>
<dbReference type="GO" id="GO:0000976">
    <property type="term" value="F:transcription cis-regulatory region binding"/>
    <property type="evidence" value="ECO:0007669"/>
    <property type="project" value="TreeGrafter"/>
</dbReference>
<evidence type="ECO:0000313" key="6">
    <source>
        <dbReference type="EMBL" id="TDP97826.1"/>
    </source>
</evidence>
<dbReference type="PANTHER" id="PTHR30055:SF234">
    <property type="entry name" value="HTH-TYPE TRANSCRIPTIONAL REGULATOR BETI"/>
    <property type="match status" value="1"/>
</dbReference>
<dbReference type="PROSITE" id="PS50977">
    <property type="entry name" value="HTH_TETR_2"/>
    <property type="match status" value="1"/>
</dbReference>
<feature type="domain" description="HTH tetR-type" evidence="5">
    <location>
        <begin position="9"/>
        <end position="71"/>
    </location>
</feature>
<dbReference type="SUPFAM" id="SSF46689">
    <property type="entry name" value="Homeodomain-like"/>
    <property type="match status" value="1"/>
</dbReference>
<dbReference type="Gene3D" id="1.10.357.10">
    <property type="entry name" value="Tetracycline Repressor, domain 2"/>
    <property type="match status" value="1"/>
</dbReference>
<evidence type="ECO:0000259" key="5">
    <source>
        <dbReference type="PROSITE" id="PS50977"/>
    </source>
</evidence>
<keyword evidence="7" id="KW-1185">Reference proteome</keyword>
<comment type="caution">
    <text evidence="6">The sequence shown here is derived from an EMBL/GenBank/DDBJ whole genome shotgun (WGS) entry which is preliminary data.</text>
</comment>
<organism evidence="6 7">
    <name type="scientific">Labedaea rhizosphaerae</name>
    <dbReference type="NCBI Taxonomy" id="598644"/>
    <lineage>
        <taxon>Bacteria</taxon>
        <taxon>Bacillati</taxon>
        <taxon>Actinomycetota</taxon>
        <taxon>Actinomycetes</taxon>
        <taxon>Pseudonocardiales</taxon>
        <taxon>Pseudonocardiaceae</taxon>
        <taxon>Labedaea</taxon>
    </lineage>
</organism>
<evidence type="ECO:0000313" key="7">
    <source>
        <dbReference type="Proteomes" id="UP000295444"/>
    </source>
</evidence>
<keyword evidence="1" id="KW-0805">Transcription regulation</keyword>
<dbReference type="InterPro" id="IPR050109">
    <property type="entry name" value="HTH-type_TetR-like_transc_reg"/>
</dbReference>
<accession>A0A4R6SFF8</accession>
<dbReference type="InterPro" id="IPR001647">
    <property type="entry name" value="HTH_TetR"/>
</dbReference>
<name>A0A4R6SFF8_LABRH</name>
<keyword evidence="3" id="KW-0804">Transcription</keyword>
<reference evidence="6 7" key="1">
    <citation type="submission" date="2019-03" db="EMBL/GenBank/DDBJ databases">
        <title>Genomic Encyclopedia of Type Strains, Phase IV (KMG-IV): sequencing the most valuable type-strain genomes for metagenomic binning, comparative biology and taxonomic classification.</title>
        <authorList>
            <person name="Goeker M."/>
        </authorList>
    </citation>
    <scope>NUCLEOTIDE SEQUENCE [LARGE SCALE GENOMIC DNA]</scope>
    <source>
        <strain evidence="6 7">DSM 45361</strain>
    </source>
</reference>
<dbReference type="PANTHER" id="PTHR30055">
    <property type="entry name" value="HTH-TYPE TRANSCRIPTIONAL REGULATOR RUTR"/>
    <property type="match status" value="1"/>
</dbReference>
<keyword evidence="2 4" id="KW-0238">DNA-binding</keyword>